<dbReference type="PANTHER" id="PTHR10855">
    <property type="entry name" value="26S PROTEASOME NON-ATPASE REGULATORY SUBUNIT 12/COP9 SIGNALOSOME COMPLEX SUBUNIT 4"/>
    <property type="match status" value="1"/>
</dbReference>
<keyword evidence="8" id="KW-0539">Nucleus</keyword>
<evidence type="ECO:0000256" key="4">
    <source>
        <dbReference type="ARBA" id="ARBA00011098"/>
    </source>
</evidence>
<dbReference type="InterPro" id="IPR000717">
    <property type="entry name" value="PCI_dom"/>
</dbReference>
<evidence type="ECO:0000256" key="6">
    <source>
        <dbReference type="ARBA" id="ARBA00022490"/>
    </source>
</evidence>
<dbReference type="AlphaFoldDB" id="A0AAN7CE10"/>
<dbReference type="FunFam" id="1.10.10.10:FF:000190">
    <property type="entry name" value="COP9 signalosome complex subunit 4"/>
    <property type="match status" value="1"/>
</dbReference>
<evidence type="ECO:0000256" key="3">
    <source>
        <dbReference type="ARBA" id="ARBA00010417"/>
    </source>
</evidence>
<evidence type="ECO:0000313" key="11">
    <source>
        <dbReference type="Proteomes" id="UP001303760"/>
    </source>
</evidence>
<organism evidence="10 11">
    <name type="scientific">Achaetomium macrosporum</name>
    <dbReference type="NCBI Taxonomy" id="79813"/>
    <lineage>
        <taxon>Eukaryota</taxon>
        <taxon>Fungi</taxon>
        <taxon>Dikarya</taxon>
        <taxon>Ascomycota</taxon>
        <taxon>Pezizomycotina</taxon>
        <taxon>Sordariomycetes</taxon>
        <taxon>Sordariomycetidae</taxon>
        <taxon>Sordariales</taxon>
        <taxon>Chaetomiaceae</taxon>
        <taxon>Achaetomium</taxon>
    </lineage>
</organism>
<keyword evidence="7" id="KW-0736">Signalosome</keyword>
<accession>A0AAN7CE10</accession>
<dbReference type="InterPro" id="IPR036390">
    <property type="entry name" value="WH_DNA-bd_sf"/>
</dbReference>
<comment type="subcellular location">
    <subcellularLocation>
        <location evidence="2">Cytoplasm</location>
    </subcellularLocation>
    <subcellularLocation>
        <location evidence="1">Nucleus</location>
    </subcellularLocation>
</comment>
<dbReference type="EMBL" id="MU860042">
    <property type="protein sequence ID" value="KAK4240324.1"/>
    <property type="molecule type" value="Genomic_DNA"/>
</dbReference>
<feature type="domain" description="PCI" evidence="9">
    <location>
        <begin position="200"/>
        <end position="369"/>
    </location>
</feature>
<evidence type="ECO:0000256" key="5">
    <source>
        <dbReference type="ARBA" id="ARBA00014881"/>
    </source>
</evidence>
<sequence>MSSPKVAEALGRAQNLEAAPQITEYQSIITNIKSLSDPTHFTADLIAIVDAIFADNLGLINTRTLLGDLISTLRSLEDHGVWIEVGQHVVRAIPSSPNSSSLVEQAAALREMVAAAHEANEDFLSAAKVLAEIPLDSSQRRVPDAEKAAMWIRIVRNYLEVDDSTTAETYLNKLKNVMHTVDDPELNLHFRLSAARIQDSNRQFLQAAKSYHDISFSPAIAEEERLHTLGMAIKCAILAPAGPLRSRALGQLYKDERSAGLEEYGILEKMFFDRLLSAAEVDKFAQGLAPHQLAKTSDGSTVLAKAVVEHNLLSASRLYSNIGFDDLGLLLGLDGGKAEDTTARMIEQGRLAGSIDQIDRIIWFEGREASGEKGGGRAEVPVGKEMRRWDSNVQALAEDVERLTDALQAEFPDFVAAQIAV</sequence>
<dbReference type="InterPro" id="IPR054559">
    <property type="entry name" value="PSMD12-CSN4-like_N"/>
</dbReference>
<dbReference type="Proteomes" id="UP001303760">
    <property type="component" value="Unassembled WGS sequence"/>
</dbReference>
<dbReference type="PROSITE" id="PS50250">
    <property type="entry name" value="PCI"/>
    <property type="match status" value="1"/>
</dbReference>
<dbReference type="SMART" id="SM00088">
    <property type="entry name" value="PINT"/>
    <property type="match status" value="1"/>
</dbReference>
<proteinExistence type="inferred from homology"/>
<reference evidence="10" key="2">
    <citation type="submission" date="2023-05" db="EMBL/GenBank/DDBJ databases">
        <authorList>
            <consortium name="Lawrence Berkeley National Laboratory"/>
            <person name="Steindorff A."/>
            <person name="Hensen N."/>
            <person name="Bonometti L."/>
            <person name="Westerberg I."/>
            <person name="Brannstrom I.O."/>
            <person name="Guillou S."/>
            <person name="Cros-Aarteil S."/>
            <person name="Calhoun S."/>
            <person name="Haridas S."/>
            <person name="Kuo A."/>
            <person name="Mondo S."/>
            <person name="Pangilinan J."/>
            <person name="Riley R."/>
            <person name="Labutti K."/>
            <person name="Andreopoulos B."/>
            <person name="Lipzen A."/>
            <person name="Chen C."/>
            <person name="Yanf M."/>
            <person name="Daum C."/>
            <person name="Ng V."/>
            <person name="Clum A."/>
            <person name="Ohm R."/>
            <person name="Martin F."/>
            <person name="Silar P."/>
            <person name="Natvig D."/>
            <person name="Lalanne C."/>
            <person name="Gautier V."/>
            <person name="Ament-Velasquez S.L."/>
            <person name="Kruys A."/>
            <person name="Hutchinson M.I."/>
            <person name="Powell A.J."/>
            <person name="Barry K."/>
            <person name="Miller A.N."/>
            <person name="Grigoriev I.V."/>
            <person name="Debuchy R."/>
            <person name="Gladieux P."/>
            <person name="Thoren M.H."/>
            <person name="Johannesson H."/>
        </authorList>
    </citation>
    <scope>NUCLEOTIDE SEQUENCE</scope>
    <source>
        <strain evidence="10">CBS 532.94</strain>
    </source>
</reference>
<evidence type="ECO:0000313" key="10">
    <source>
        <dbReference type="EMBL" id="KAK4240324.1"/>
    </source>
</evidence>
<comment type="similarity">
    <text evidence="3">Belongs to the CSN4 family.</text>
</comment>
<dbReference type="InterPro" id="IPR040134">
    <property type="entry name" value="PSMD12/CSN4"/>
</dbReference>
<protein>
    <recommendedName>
        <fullName evidence="5">COP9 signalosome complex subunit 4</fullName>
    </recommendedName>
</protein>
<dbReference type="SUPFAM" id="SSF46785">
    <property type="entry name" value="Winged helix' DNA-binding domain"/>
    <property type="match status" value="1"/>
</dbReference>
<comment type="subunit">
    <text evidence="4">Component of the COP9 signalosome (CSN) complex.</text>
</comment>
<dbReference type="Pfam" id="PF22241">
    <property type="entry name" value="PSMD12-CSN4_N"/>
    <property type="match status" value="1"/>
</dbReference>
<evidence type="ECO:0000256" key="2">
    <source>
        <dbReference type="ARBA" id="ARBA00004496"/>
    </source>
</evidence>
<gene>
    <name evidence="10" type="ORF">C8A03DRAFT_13337</name>
</gene>
<dbReference type="GO" id="GO:0005829">
    <property type="term" value="C:cytosol"/>
    <property type="evidence" value="ECO:0007669"/>
    <property type="project" value="TreeGrafter"/>
</dbReference>
<evidence type="ECO:0000256" key="1">
    <source>
        <dbReference type="ARBA" id="ARBA00004123"/>
    </source>
</evidence>
<dbReference type="Pfam" id="PF01399">
    <property type="entry name" value="PCI"/>
    <property type="match status" value="1"/>
</dbReference>
<evidence type="ECO:0000256" key="7">
    <source>
        <dbReference type="ARBA" id="ARBA00022790"/>
    </source>
</evidence>
<reference evidence="10" key="1">
    <citation type="journal article" date="2023" name="Mol. Phylogenet. Evol.">
        <title>Genome-scale phylogeny and comparative genomics of the fungal order Sordariales.</title>
        <authorList>
            <person name="Hensen N."/>
            <person name="Bonometti L."/>
            <person name="Westerberg I."/>
            <person name="Brannstrom I.O."/>
            <person name="Guillou S."/>
            <person name="Cros-Aarteil S."/>
            <person name="Calhoun S."/>
            <person name="Haridas S."/>
            <person name="Kuo A."/>
            <person name="Mondo S."/>
            <person name="Pangilinan J."/>
            <person name="Riley R."/>
            <person name="LaButti K."/>
            <person name="Andreopoulos B."/>
            <person name="Lipzen A."/>
            <person name="Chen C."/>
            <person name="Yan M."/>
            <person name="Daum C."/>
            <person name="Ng V."/>
            <person name="Clum A."/>
            <person name="Steindorff A."/>
            <person name="Ohm R.A."/>
            <person name="Martin F."/>
            <person name="Silar P."/>
            <person name="Natvig D.O."/>
            <person name="Lalanne C."/>
            <person name="Gautier V."/>
            <person name="Ament-Velasquez S.L."/>
            <person name="Kruys A."/>
            <person name="Hutchinson M.I."/>
            <person name="Powell A.J."/>
            <person name="Barry K."/>
            <person name="Miller A.N."/>
            <person name="Grigoriev I.V."/>
            <person name="Debuchy R."/>
            <person name="Gladieux P."/>
            <person name="Hiltunen Thoren M."/>
            <person name="Johannesson H."/>
        </authorList>
    </citation>
    <scope>NUCLEOTIDE SEQUENCE</scope>
    <source>
        <strain evidence="10">CBS 532.94</strain>
    </source>
</reference>
<keyword evidence="11" id="KW-1185">Reference proteome</keyword>
<dbReference type="InterPro" id="IPR036388">
    <property type="entry name" value="WH-like_DNA-bd_sf"/>
</dbReference>
<dbReference type="GO" id="GO:0008180">
    <property type="term" value="C:COP9 signalosome"/>
    <property type="evidence" value="ECO:0007669"/>
    <property type="project" value="UniProtKB-KW"/>
</dbReference>
<keyword evidence="6" id="KW-0963">Cytoplasm</keyword>
<dbReference type="Gene3D" id="1.10.10.10">
    <property type="entry name" value="Winged helix-like DNA-binding domain superfamily/Winged helix DNA-binding domain"/>
    <property type="match status" value="1"/>
</dbReference>
<evidence type="ECO:0000259" key="9">
    <source>
        <dbReference type="PROSITE" id="PS50250"/>
    </source>
</evidence>
<evidence type="ECO:0000256" key="8">
    <source>
        <dbReference type="ARBA" id="ARBA00023242"/>
    </source>
</evidence>
<dbReference type="PANTHER" id="PTHR10855:SF2">
    <property type="entry name" value="COP9 SIGNALOSOME COMPLEX SUBUNIT 4"/>
    <property type="match status" value="1"/>
</dbReference>
<comment type="caution">
    <text evidence="10">The sequence shown here is derived from an EMBL/GenBank/DDBJ whole genome shotgun (WGS) entry which is preliminary data.</text>
</comment>
<name>A0AAN7CE10_9PEZI</name>